<dbReference type="Proteomes" id="UP000633278">
    <property type="component" value="Unassembled WGS sequence"/>
</dbReference>
<evidence type="ECO:0000259" key="1">
    <source>
        <dbReference type="Pfam" id="PF01243"/>
    </source>
</evidence>
<dbReference type="AlphaFoldDB" id="A0A917HWZ1"/>
<dbReference type="PANTHER" id="PTHR39336:SF1">
    <property type="entry name" value="PYRIDOXAMINE PHOSPHATE OXIDASE FAMILY PROTEIN (AFU_ORTHOLOGUE AFUA_6G11440)"/>
    <property type="match status" value="1"/>
</dbReference>
<accession>A0A917HWZ1</accession>
<evidence type="ECO:0000313" key="3">
    <source>
        <dbReference type="Proteomes" id="UP000633278"/>
    </source>
</evidence>
<sequence length="184" mass="20988">MSKFYHTITSRLQKFIEAQKIFFVATAPNSGRINLSPKGMDSFRVISPNRVLWLNVTGSGNETAAHLLDNNRITLMFCAFEGAPNILRLYGKGTEIKPKDKDWEKLIKLFPITPGSRQIFDIEIESAQTSCGMSIPFYEYQGEREELNNWALEKGKPGIEEYWKEKNQHSIDGLETQIISPNKS</sequence>
<dbReference type="Pfam" id="PF01243">
    <property type="entry name" value="PNPOx_N"/>
    <property type="match status" value="1"/>
</dbReference>
<dbReference type="PANTHER" id="PTHR39336">
    <property type="entry name" value="PYRIDOXAMINE PHOSPHATE OXIDASE FAMILY PROTEIN (AFU_ORTHOLOGUE AFUA_6G11440)"/>
    <property type="match status" value="1"/>
</dbReference>
<organism evidence="2 3">
    <name type="scientific">Polaribacter pacificus</name>
    <dbReference type="NCBI Taxonomy" id="1775173"/>
    <lineage>
        <taxon>Bacteria</taxon>
        <taxon>Pseudomonadati</taxon>
        <taxon>Bacteroidota</taxon>
        <taxon>Flavobacteriia</taxon>
        <taxon>Flavobacteriales</taxon>
        <taxon>Flavobacteriaceae</taxon>
    </lineage>
</organism>
<evidence type="ECO:0000313" key="2">
    <source>
        <dbReference type="EMBL" id="GGG93226.1"/>
    </source>
</evidence>
<dbReference type="InterPro" id="IPR012349">
    <property type="entry name" value="Split_barrel_FMN-bd"/>
</dbReference>
<dbReference type="Gene3D" id="2.30.110.10">
    <property type="entry name" value="Electron Transport, Fmn-binding Protein, Chain A"/>
    <property type="match status" value="1"/>
</dbReference>
<keyword evidence="3" id="KW-1185">Reference proteome</keyword>
<dbReference type="EMBL" id="BMJW01000001">
    <property type="protein sequence ID" value="GGG93226.1"/>
    <property type="molecule type" value="Genomic_DNA"/>
</dbReference>
<name>A0A917HWZ1_9FLAO</name>
<reference evidence="2" key="1">
    <citation type="journal article" date="2014" name="Int. J. Syst. Evol. Microbiol.">
        <title>Complete genome sequence of Corynebacterium casei LMG S-19264T (=DSM 44701T), isolated from a smear-ripened cheese.</title>
        <authorList>
            <consortium name="US DOE Joint Genome Institute (JGI-PGF)"/>
            <person name="Walter F."/>
            <person name="Albersmeier A."/>
            <person name="Kalinowski J."/>
            <person name="Ruckert C."/>
        </authorList>
    </citation>
    <scope>NUCLEOTIDE SEQUENCE</scope>
    <source>
        <strain evidence="2">CGMCC 1.15763</strain>
    </source>
</reference>
<dbReference type="RefSeq" id="WP_188597963.1">
    <property type="nucleotide sequence ID" value="NZ_BMJW01000001.1"/>
</dbReference>
<dbReference type="SUPFAM" id="SSF50475">
    <property type="entry name" value="FMN-binding split barrel"/>
    <property type="match status" value="1"/>
</dbReference>
<feature type="domain" description="Pyridoxamine 5'-phosphate oxidase N-terminal" evidence="1">
    <location>
        <begin position="9"/>
        <end position="130"/>
    </location>
</feature>
<reference evidence="2" key="2">
    <citation type="submission" date="2020-09" db="EMBL/GenBank/DDBJ databases">
        <authorList>
            <person name="Sun Q."/>
            <person name="Zhou Y."/>
        </authorList>
    </citation>
    <scope>NUCLEOTIDE SEQUENCE</scope>
    <source>
        <strain evidence="2">CGMCC 1.15763</strain>
    </source>
</reference>
<comment type="caution">
    <text evidence="2">The sequence shown here is derived from an EMBL/GenBank/DDBJ whole genome shotgun (WGS) entry which is preliminary data.</text>
</comment>
<gene>
    <name evidence="2" type="ORF">GCM10011416_07870</name>
</gene>
<dbReference type="InterPro" id="IPR011576">
    <property type="entry name" value="Pyridox_Oxase_N"/>
</dbReference>
<protein>
    <submittedName>
        <fullName evidence="2">Pyridoxamine 5'-phosphate oxidase</fullName>
    </submittedName>
</protein>
<proteinExistence type="predicted"/>